<dbReference type="EMBL" id="JACVVX010000017">
    <property type="protein sequence ID" value="MBD0417542.1"/>
    <property type="molecule type" value="Genomic_DNA"/>
</dbReference>
<evidence type="ECO:0000259" key="1">
    <source>
        <dbReference type="Pfam" id="PF10074"/>
    </source>
</evidence>
<organism evidence="2 3">
    <name type="scientific">Oryzicola mucosus</name>
    <dbReference type="NCBI Taxonomy" id="2767425"/>
    <lineage>
        <taxon>Bacteria</taxon>
        <taxon>Pseudomonadati</taxon>
        <taxon>Pseudomonadota</taxon>
        <taxon>Alphaproteobacteria</taxon>
        <taxon>Hyphomicrobiales</taxon>
        <taxon>Phyllobacteriaceae</taxon>
        <taxon>Oryzicola</taxon>
    </lineage>
</organism>
<feature type="domain" description="T6SS Transcription factor RovC-like DNA binding" evidence="1">
    <location>
        <begin position="82"/>
        <end position="183"/>
    </location>
</feature>
<dbReference type="Pfam" id="PF10074">
    <property type="entry name" value="RovC_DNA-bd"/>
    <property type="match status" value="1"/>
</dbReference>
<proteinExistence type="predicted"/>
<dbReference type="InterPro" id="IPR018754">
    <property type="entry name" value="RovC-like_DNA-bd"/>
</dbReference>
<evidence type="ECO:0000313" key="2">
    <source>
        <dbReference type="EMBL" id="MBD0417542.1"/>
    </source>
</evidence>
<comment type="caution">
    <text evidence="2">The sequence shown here is derived from an EMBL/GenBank/DDBJ whole genome shotgun (WGS) entry which is preliminary data.</text>
</comment>
<sequence length="194" mass="21744">MADPRLPATQQALFWMPDIDPGVVTLVRTPPLLADDADILLDLSHADRVHDGGCSHLRYPDVGGIQLDVFSDTALGEPLAAVIPLDSMAKERLSAVSRLLIRNSKRQAPDDRLTSNQRRRLSHLLRACDGRVDGASHFQLAQALYGRRMVERRTWQDSPFRYATIRLIRDGAKLLNGGYRKLLSRRRAKLAISE</sequence>
<dbReference type="AlphaFoldDB" id="A0A8J6PZY0"/>
<protein>
    <submittedName>
        <fullName evidence="2">DUF2285 domain-containing protein</fullName>
    </submittedName>
</protein>
<keyword evidence="3" id="KW-1185">Reference proteome</keyword>
<dbReference type="Proteomes" id="UP000643405">
    <property type="component" value="Unassembled WGS sequence"/>
</dbReference>
<gene>
    <name evidence="2" type="ORF">ICI42_23185</name>
</gene>
<evidence type="ECO:0000313" key="3">
    <source>
        <dbReference type="Proteomes" id="UP000643405"/>
    </source>
</evidence>
<reference evidence="2" key="1">
    <citation type="submission" date="2020-09" db="EMBL/GenBank/DDBJ databases">
        <title>Genome seq and assembly of Tianweitania sp.</title>
        <authorList>
            <person name="Chhetri G."/>
        </authorList>
    </citation>
    <scope>NUCLEOTIDE SEQUENCE</scope>
    <source>
        <strain evidence="2">Rool2</strain>
    </source>
</reference>
<accession>A0A8J6PZY0</accession>
<name>A0A8J6PZY0_9HYPH</name>